<organism evidence="2 3">
    <name type="scientific">Plectus sambesii</name>
    <dbReference type="NCBI Taxonomy" id="2011161"/>
    <lineage>
        <taxon>Eukaryota</taxon>
        <taxon>Metazoa</taxon>
        <taxon>Ecdysozoa</taxon>
        <taxon>Nematoda</taxon>
        <taxon>Chromadorea</taxon>
        <taxon>Plectida</taxon>
        <taxon>Plectina</taxon>
        <taxon>Plectoidea</taxon>
        <taxon>Plectidae</taxon>
        <taxon>Plectus</taxon>
    </lineage>
</organism>
<evidence type="ECO:0000259" key="1">
    <source>
        <dbReference type="PROSITE" id="PS50211"/>
    </source>
</evidence>
<sequence>MASSSRLRKNPATLFDVFCEVGAGESAGTDPIILQKYPEDFTSEPVLKSVRQFSFPCGLEDEQSEAVQLFSFVLTDQDSTYTFGFCRHTPKSNTCICIL</sequence>
<name>A0A914V9S7_9BILA</name>
<accession>A0A914V9S7</accession>
<keyword evidence="2" id="KW-1185">Reference proteome</keyword>
<dbReference type="GO" id="GO:0032456">
    <property type="term" value="P:endocytic recycling"/>
    <property type="evidence" value="ECO:0007669"/>
    <property type="project" value="TreeGrafter"/>
</dbReference>
<dbReference type="AlphaFoldDB" id="A0A914V9S7"/>
<dbReference type="InterPro" id="IPR005113">
    <property type="entry name" value="uDENN_dom"/>
</dbReference>
<dbReference type="GO" id="GO:1901981">
    <property type="term" value="F:phosphatidylinositol phosphate binding"/>
    <property type="evidence" value="ECO:0007669"/>
    <property type="project" value="TreeGrafter"/>
</dbReference>
<reference evidence="3" key="1">
    <citation type="submission" date="2022-11" db="UniProtKB">
        <authorList>
            <consortium name="WormBaseParasite"/>
        </authorList>
    </citation>
    <scope>IDENTIFICATION</scope>
</reference>
<dbReference type="GO" id="GO:0005829">
    <property type="term" value="C:cytosol"/>
    <property type="evidence" value="ECO:0007669"/>
    <property type="project" value="TreeGrafter"/>
</dbReference>
<dbReference type="SMART" id="SM00800">
    <property type="entry name" value="uDENN"/>
    <property type="match status" value="1"/>
</dbReference>
<dbReference type="GO" id="GO:0005085">
    <property type="term" value="F:guanyl-nucleotide exchange factor activity"/>
    <property type="evidence" value="ECO:0007669"/>
    <property type="project" value="InterPro"/>
</dbReference>
<dbReference type="WBParaSite" id="PSAMB.scaffold16109size1407.g36802.t1">
    <property type="protein sequence ID" value="PSAMB.scaffold16109size1407.g36802.t1"/>
    <property type="gene ID" value="PSAMB.scaffold16109size1407.g36802"/>
</dbReference>
<dbReference type="PANTHER" id="PTHR13196">
    <property type="entry name" value="DENN DOMAIN-CONTAINING"/>
    <property type="match status" value="1"/>
</dbReference>
<proteinExistence type="predicted"/>
<dbReference type="GO" id="GO:0006897">
    <property type="term" value="P:endocytosis"/>
    <property type="evidence" value="ECO:0007669"/>
    <property type="project" value="TreeGrafter"/>
</dbReference>
<dbReference type="PANTHER" id="PTHR13196:SF14">
    <property type="entry name" value="UDENN DOMAIN-CONTAINING PROTEIN"/>
    <property type="match status" value="1"/>
</dbReference>
<protein>
    <submittedName>
        <fullName evidence="3">UDENN domain-containing protein</fullName>
    </submittedName>
</protein>
<dbReference type="InterPro" id="IPR037516">
    <property type="entry name" value="Tripartite_DENN"/>
</dbReference>
<dbReference type="Gene3D" id="3.30.450.200">
    <property type="match status" value="1"/>
</dbReference>
<dbReference type="Proteomes" id="UP000887566">
    <property type="component" value="Unplaced"/>
</dbReference>
<evidence type="ECO:0000313" key="3">
    <source>
        <dbReference type="WBParaSite" id="PSAMB.scaffold16109size1407.g36802.t1"/>
    </source>
</evidence>
<feature type="domain" description="UDENN" evidence="1">
    <location>
        <begin position="16"/>
        <end position="99"/>
    </location>
</feature>
<dbReference type="PROSITE" id="PS50211">
    <property type="entry name" value="DENN"/>
    <property type="match status" value="1"/>
</dbReference>
<evidence type="ECO:0000313" key="2">
    <source>
        <dbReference type="Proteomes" id="UP000887566"/>
    </source>
</evidence>
<dbReference type="Pfam" id="PF03456">
    <property type="entry name" value="uDENN"/>
    <property type="match status" value="1"/>
</dbReference>
<dbReference type="InterPro" id="IPR040032">
    <property type="entry name" value="DENND1A/B/C"/>
</dbReference>